<reference evidence="1 2" key="1">
    <citation type="submission" date="2019-11" db="EMBL/GenBank/DDBJ databases">
        <title>Comparative genomics of hydrocarbon-degrading Desulfosarcina strains.</title>
        <authorList>
            <person name="Watanabe M."/>
            <person name="Kojima H."/>
            <person name="Fukui M."/>
        </authorList>
    </citation>
    <scope>NUCLEOTIDE SEQUENCE [LARGE SCALE GENOMIC DNA]</scope>
    <source>
        <strain evidence="1 2">PP31</strain>
    </source>
</reference>
<dbReference type="EMBL" id="AP021875">
    <property type="protein sequence ID" value="BBO76001.1"/>
    <property type="molecule type" value="Genomic_DNA"/>
</dbReference>
<proteinExistence type="predicted"/>
<gene>
    <name evidence="1" type="ORF">DSCW_34180</name>
</gene>
<evidence type="ECO:0008006" key="3">
    <source>
        <dbReference type="Google" id="ProtNLM"/>
    </source>
</evidence>
<sequence length="107" mass="11899">MGCALLNGNVERPVTIRNFSESGLFFETAVKIMPGTYIVLRSIGTNDSMESAMGTAGPQYTLDVDDPDVCSLFRSHTVAKVQRCERFSEHCDSPRYGVAAEILRWTY</sequence>
<keyword evidence="2" id="KW-1185">Reference proteome</keyword>
<dbReference type="AlphaFoldDB" id="A0A5K7Z8H8"/>
<accession>A0A5K7Z8H8</accession>
<name>A0A5K7Z8H8_9BACT</name>
<protein>
    <recommendedName>
        <fullName evidence="3">PilZ domain-containing protein</fullName>
    </recommendedName>
</protein>
<dbReference type="KEGG" id="dwd:DSCW_34180"/>
<dbReference type="Proteomes" id="UP000427769">
    <property type="component" value="Chromosome"/>
</dbReference>
<organism evidence="1 2">
    <name type="scientific">Desulfosarcina widdelii</name>
    <dbReference type="NCBI Taxonomy" id="947919"/>
    <lineage>
        <taxon>Bacteria</taxon>
        <taxon>Pseudomonadati</taxon>
        <taxon>Thermodesulfobacteriota</taxon>
        <taxon>Desulfobacteria</taxon>
        <taxon>Desulfobacterales</taxon>
        <taxon>Desulfosarcinaceae</taxon>
        <taxon>Desulfosarcina</taxon>
    </lineage>
</organism>
<evidence type="ECO:0000313" key="2">
    <source>
        <dbReference type="Proteomes" id="UP000427769"/>
    </source>
</evidence>
<evidence type="ECO:0000313" key="1">
    <source>
        <dbReference type="EMBL" id="BBO76001.1"/>
    </source>
</evidence>